<gene>
    <name evidence="2" type="ORF">C1H46_007639</name>
</gene>
<organism evidence="2 3">
    <name type="scientific">Malus baccata</name>
    <name type="common">Siberian crab apple</name>
    <name type="synonym">Pyrus baccata</name>
    <dbReference type="NCBI Taxonomy" id="106549"/>
    <lineage>
        <taxon>Eukaryota</taxon>
        <taxon>Viridiplantae</taxon>
        <taxon>Streptophyta</taxon>
        <taxon>Embryophyta</taxon>
        <taxon>Tracheophyta</taxon>
        <taxon>Spermatophyta</taxon>
        <taxon>Magnoliopsida</taxon>
        <taxon>eudicotyledons</taxon>
        <taxon>Gunneridae</taxon>
        <taxon>Pentapetalae</taxon>
        <taxon>rosids</taxon>
        <taxon>fabids</taxon>
        <taxon>Rosales</taxon>
        <taxon>Rosaceae</taxon>
        <taxon>Amygdaloideae</taxon>
        <taxon>Maleae</taxon>
        <taxon>Malus</taxon>
    </lineage>
</organism>
<dbReference type="InterPro" id="IPR013103">
    <property type="entry name" value="RVT_2"/>
</dbReference>
<dbReference type="STRING" id="106549.A0A540N8E0"/>
<dbReference type="Proteomes" id="UP000315295">
    <property type="component" value="Unassembled WGS sequence"/>
</dbReference>
<dbReference type="Pfam" id="PF07727">
    <property type="entry name" value="RVT_2"/>
    <property type="match status" value="1"/>
</dbReference>
<protein>
    <recommendedName>
        <fullName evidence="1">Reverse transcriptase Ty1/copia-type domain-containing protein</fullName>
    </recommendedName>
</protein>
<accession>A0A540N8E0</accession>
<dbReference type="EMBL" id="VIEB01000098">
    <property type="protein sequence ID" value="TQE06770.1"/>
    <property type="molecule type" value="Genomic_DNA"/>
</dbReference>
<dbReference type="AlphaFoldDB" id="A0A540N8E0"/>
<evidence type="ECO:0000313" key="2">
    <source>
        <dbReference type="EMBL" id="TQE06770.1"/>
    </source>
</evidence>
<dbReference type="PANTHER" id="PTHR43383">
    <property type="entry name" value="NODULIN 6"/>
    <property type="match status" value="1"/>
</dbReference>
<reference evidence="2 3" key="1">
    <citation type="journal article" date="2019" name="G3 (Bethesda)">
        <title>Sequencing of a Wild Apple (Malus baccata) Genome Unravels the Differences Between Cultivated and Wild Apple Species Regarding Disease Resistance and Cold Tolerance.</title>
        <authorList>
            <person name="Chen X."/>
        </authorList>
    </citation>
    <scope>NUCLEOTIDE SEQUENCE [LARGE SCALE GENOMIC DNA]</scope>
    <source>
        <strain evidence="3">cv. Shandingzi</strain>
        <tissue evidence="2">Leaves</tissue>
    </source>
</reference>
<sequence length="84" mass="9679">MNTIRVLLSLAANFDWPLRQFDVKNAFLHGDLEEEVYMDFPPGYGTANSSGKVCRLRKALYGLKQSPRAWFGRFTQAMKKCGYR</sequence>
<evidence type="ECO:0000313" key="3">
    <source>
        <dbReference type="Proteomes" id="UP000315295"/>
    </source>
</evidence>
<dbReference type="InterPro" id="IPR043502">
    <property type="entry name" value="DNA/RNA_pol_sf"/>
</dbReference>
<dbReference type="SUPFAM" id="SSF56672">
    <property type="entry name" value="DNA/RNA polymerases"/>
    <property type="match status" value="1"/>
</dbReference>
<dbReference type="PANTHER" id="PTHR43383:SF2">
    <property type="entry name" value="AMIDOHYDROLASE 2 FAMILY PROTEIN"/>
    <property type="match status" value="1"/>
</dbReference>
<comment type="caution">
    <text evidence="2">The sequence shown here is derived from an EMBL/GenBank/DDBJ whole genome shotgun (WGS) entry which is preliminary data.</text>
</comment>
<evidence type="ECO:0000259" key="1">
    <source>
        <dbReference type="Pfam" id="PF07727"/>
    </source>
</evidence>
<keyword evidence="3" id="KW-1185">Reference proteome</keyword>
<proteinExistence type="predicted"/>
<name>A0A540N8E0_MALBA</name>
<feature type="domain" description="Reverse transcriptase Ty1/copia-type" evidence="1">
    <location>
        <begin position="2"/>
        <end position="83"/>
    </location>
</feature>